<sequence length="350" mass="39321">MVGRPLNKKIRRLSTDSEGDDDSYHVSVPPMKAHSRHGTRNIPPRLTVKISSKRSSDALAEAQILEGKRSRSNKKSYIPESESEADSEIPDLGNDDEEDEDADADADIDMELDNVELPPPRQSRTVIKRPGGAKTEMKGSTSTPQKHKYVQHNVSDEDELSGLETDPGEEEREEATRIHDRGERGKNDLIADEDDEDIDSDNELDREGLASALDLNKLTRRQRARFEEGDSGHLMALPDEVQVKKHLTAEEHAMRRAEMARRRKNLSEKRNEEEKLETINKLLKKQAPKTNNRRREVNTATGGDGTPDITEIPKANPMFVRWVSNKDGNRIGVPEEWIEGPAGAVFRAAT</sequence>
<dbReference type="EMBL" id="MCBQ01006420">
    <property type="protein sequence ID" value="RKF78469.1"/>
    <property type="molecule type" value="Genomic_DNA"/>
</dbReference>
<feature type="compositionally biased region" description="Acidic residues" evidence="1">
    <location>
        <begin position="156"/>
        <end position="173"/>
    </location>
</feature>
<feature type="region of interest" description="Disordered" evidence="1">
    <location>
        <begin position="259"/>
        <end position="313"/>
    </location>
</feature>
<feature type="region of interest" description="Disordered" evidence="1">
    <location>
        <begin position="1"/>
        <end position="201"/>
    </location>
</feature>
<accession>A0A420IV76</accession>
<gene>
    <name evidence="3" type="ORF">GcM3_064016</name>
</gene>
<feature type="compositionally biased region" description="Acidic residues" evidence="1">
    <location>
        <begin position="190"/>
        <end position="201"/>
    </location>
</feature>
<dbReference type="Pfam" id="PF04795">
    <property type="entry name" value="PAPA-1"/>
    <property type="match status" value="1"/>
</dbReference>
<feature type="domain" description="INO80 complex subunit B-like conserved region" evidence="2">
    <location>
        <begin position="251"/>
        <end position="337"/>
    </location>
</feature>
<comment type="caution">
    <text evidence="3">The sequence shown here is derived from an EMBL/GenBank/DDBJ whole genome shotgun (WGS) entry which is preliminary data.</text>
</comment>
<feature type="compositionally biased region" description="Basic and acidic residues" evidence="1">
    <location>
        <begin position="174"/>
        <end position="189"/>
    </location>
</feature>
<dbReference type="PANTHER" id="PTHR21561">
    <property type="entry name" value="INO80 COMPLEX SUBUNIT B"/>
    <property type="match status" value="1"/>
</dbReference>
<evidence type="ECO:0000313" key="3">
    <source>
        <dbReference type="EMBL" id="RKF78469.1"/>
    </source>
</evidence>
<organism evidence="3 4">
    <name type="scientific">Golovinomyces cichoracearum</name>
    <dbReference type="NCBI Taxonomy" id="62708"/>
    <lineage>
        <taxon>Eukaryota</taxon>
        <taxon>Fungi</taxon>
        <taxon>Dikarya</taxon>
        <taxon>Ascomycota</taxon>
        <taxon>Pezizomycotina</taxon>
        <taxon>Leotiomycetes</taxon>
        <taxon>Erysiphales</taxon>
        <taxon>Erysiphaceae</taxon>
        <taxon>Golovinomyces</taxon>
    </lineage>
</organism>
<keyword evidence="4" id="KW-1185">Reference proteome</keyword>
<dbReference type="AlphaFoldDB" id="A0A420IV76"/>
<feature type="compositionally biased region" description="Basic and acidic residues" evidence="1">
    <location>
        <begin position="259"/>
        <end position="278"/>
    </location>
</feature>
<dbReference type="GO" id="GO:0031011">
    <property type="term" value="C:Ino80 complex"/>
    <property type="evidence" value="ECO:0007669"/>
    <property type="project" value="InterPro"/>
</dbReference>
<protein>
    <recommendedName>
        <fullName evidence="2">INO80 complex subunit B-like conserved region domain-containing protein</fullName>
    </recommendedName>
</protein>
<reference evidence="3 4" key="1">
    <citation type="journal article" date="2018" name="BMC Genomics">
        <title>Comparative genome analyses reveal sequence features reflecting distinct modes of host-adaptation between dicot and monocot powdery mildew.</title>
        <authorList>
            <person name="Wu Y."/>
            <person name="Ma X."/>
            <person name="Pan Z."/>
            <person name="Kale S.D."/>
            <person name="Song Y."/>
            <person name="King H."/>
            <person name="Zhang Q."/>
            <person name="Presley C."/>
            <person name="Deng X."/>
            <person name="Wei C.I."/>
            <person name="Xiao S."/>
        </authorList>
    </citation>
    <scope>NUCLEOTIDE SEQUENCE [LARGE SCALE GENOMIC DNA]</scope>
    <source>
        <strain evidence="3">UMSG3</strain>
    </source>
</reference>
<name>A0A420IV76_9PEZI</name>
<evidence type="ECO:0000256" key="1">
    <source>
        <dbReference type="SAM" id="MobiDB-lite"/>
    </source>
</evidence>
<dbReference type="SMART" id="SM01406">
    <property type="entry name" value="PAPA-1"/>
    <property type="match status" value="1"/>
</dbReference>
<proteinExistence type="predicted"/>
<dbReference type="Proteomes" id="UP000283383">
    <property type="component" value="Unassembled WGS sequence"/>
</dbReference>
<feature type="compositionally biased region" description="Acidic residues" evidence="1">
    <location>
        <begin position="81"/>
        <end position="114"/>
    </location>
</feature>
<evidence type="ECO:0000259" key="2">
    <source>
        <dbReference type="SMART" id="SM01406"/>
    </source>
</evidence>
<dbReference type="InterPro" id="IPR006880">
    <property type="entry name" value="INO80B_C"/>
</dbReference>
<evidence type="ECO:0000313" key="4">
    <source>
        <dbReference type="Proteomes" id="UP000283383"/>
    </source>
</evidence>
<dbReference type="STRING" id="62708.A0A420IV76"/>
<dbReference type="GO" id="GO:0006338">
    <property type="term" value="P:chromatin remodeling"/>
    <property type="evidence" value="ECO:0007669"/>
    <property type="project" value="InterPro"/>
</dbReference>
<dbReference type="PANTHER" id="PTHR21561:SF12">
    <property type="entry name" value="INO80 COMPLEX SUBUNIT B"/>
    <property type="match status" value="1"/>
</dbReference>
<dbReference type="InterPro" id="IPR029523">
    <property type="entry name" value="INO80B/Ies2"/>
</dbReference>
<feature type="compositionally biased region" description="Basic residues" evidence="1">
    <location>
        <begin position="1"/>
        <end position="12"/>
    </location>
</feature>